<name>A0A2P2NFJ3_RHIMU</name>
<evidence type="ECO:0000313" key="1">
    <source>
        <dbReference type="EMBL" id="MBX41255.1"/>
    </source>
</evidence>
<reference evidence="1" key="1">
    <citation type="submission" date="2018-02" db="EMBL/GenBank/DDBJ databases">
        <title>Rhizophora mucronata_Transcriptome.</title>
        <authorList>
            <person name="Meera S.P."/>
            <person name="Sreeshan A."/>
            <person name="Augustine A."/>
        </authorList>
    </citation>
    <scope>NUCLEOTIDE SEQUENCE</scope>
    <source>
        <tissue evidence="1">Leaf</tissue>
    </source>
</reference>
<sequence length="51" mass="5764">MPFNSIQCNLCVAKKVFVNFTDNKSFQIELQMPVVSCSIIASKNWGRLLLS</sequence>
<proteinExistence type="predicted"/>
<dbReference type="AlphaFoldDB" id="A0A2P2NFJ3"/>
<accession>A0A2P2NFJ3</accession>
<organism evidence="1">
    <name type="scientific">Rhizophora mucronata</name>
    <name type="common">Asiatic mangrove</name>
    <dbReference type="NCBI Taxonomy" id="61149"/>
    <lineage>
        <taxon>Eukaryota</taxon>
        <taxon>Viridiplantae</taxon>
        <taxon>Streptophyta</taxon>
        <taxon>Embryophyta</taxon>
        <taxon>Tracheophyta</taxon>
        <taxon>Spermatophyta</taxon>
        <taxon>Magnoliopsida</taxon>
        <taxon>eudicotyledons</taxon>
        <taxon>Gunneridae</taxon>
        <taxon>Pentapetalae</taxon>
        <taxon>rosids</taxon>
        <taxon>fabids</taxon>
        <taxon>Malpighiales</taxon>
        <taxon>Rhizophoraceae</taxon>
        <taxon>Rhizophora</taxon>
    </lineage>
</organism>
<dbReference type="EMBL" id="GGEC01060771">
    <property type="protein sequence ID" value="MBX41255.1"/>
    <property type="molecule type" value="Transcribed_RNA"/>
</dbReference>
<protein>
    <submittedName>
        <fullName evidence="1">Uncharacterized protein</fullName>
    </submittedName>
</protein>